<keyword evidence="5 9" id="KW-0450">Lipoyl</keyword>
<comment type="similarity">
    <text evidence="2 9">Belongs to the 2-oxoacid dehydrogenase family.</text>
</comment>
<dbReference type="Pfam" id="PF00364">
    <property type="entry name" value="Biotin_lipoyl"/>
    <property type="match status" value="2"/>
</dbReference>
<dbReference type="InterPro" id="IPR050743">
    <property type="entry name" value="2-oxoacid_DH_E2_comp"/>
</dbReference>
<dbReference type="InterPro" id="IPR004167">
    <property type="entry name" value="PSBD"/>
</dbReference>
<comment type="catalytic activity">
    <reaction evidence="8">
        <text>N(6)-[(R)-dihydrolipoyl]-L-lysyl-[protein] + acetyl-CoA = N(6)-[(R)-S(8)-acetyldihydrolipoyl]-L-lysyl-[protein] + CoA</text>
        <dbReference type="Rhea" id="RHEA:17017"/>
        <dbReference type="Rhea" id="RHEA-COMP:10475"/>
        <dbReference type="Rhea" id="RHEA-COMP:10478"/>
        <dbReference type="ChEBI" id="CHEBI:57287"/>
        <dbReference type="ChEBI" id="CHEBI:57288"/>
        <dbReference type="ChEBI" id="CHEBI:83100"/>
        <dbReference type="ChEBI" id="CHEBI:83111"/>
        <dbReference type="EC" id="2.3.1.12"/>
    </reaction>
</comment>
<dbReference type="InterPro" id="IPR036625">
    <property type="entry name" value="E3-bd_dom_sf"/>
</dbReference>
<dbReference type="InterPro" id="IPR001078">
    <property type="entry name" value="2-oxoacid_DH_actylTfrase"/>
</dbReference>
<proteinExistence type="inferred from homology"/>
<protein>
    <recommendedName>
        <fullName evidence="9">Dihydrolipoamide acetyltransferase component of pyruvate dehydrogenase complex</fullName>
        <ecNumber evidence="9">2.3.1.-</ecNumber>
    </recommendedName>
</protein>
<dbReference type="KEGG" id="ncu:F0U83_12055"/>
<dbReference type="GO" id="GO:0006086">
    <property type="term" value="P:pyruvate decarboxylation to acetyl-CoA"/>
    <property type="evidence" value="ECO:0007669"/>
    <property type="project" value="TreeGrafter"/>
</dbReference>
<feature type="compositionally biased region" description="Low complexity" evidence="10">
    <location>
        <begin position="206"/>
        <end position="220"/>
    </location>
</feature>
<keyword evidence="14" id="KW-1185">Reference proteome</keyword>
<evidence type="ECO:0000256" key="9">
    <source>
        <dbReference type="RuleBase" id="RU003423"/>
    </source>
</evidence>
<dbReference type="Gene3D" id="2.40.50.100">
    <property type="match status" value="2"/>
</dbReference>
<dbReference type="PANTHER" id="PTHR43178:SF2">
    <property type="entry name" value="DIHYDROLIPOYLLYSINE-RESIDUE ACETYLTRANSFERASE COMPONENT OF PYRUVATE DEHYDROGENASE COMPLEX"/>
    <property type="match status" value="1"/>
</dbReference>
<dbReference type="Gene3D" id="4.10.320.10">
    <property type="entry name" value="E3-binding domain"/>
    <property type="match status" value="1"/>
</dbReference>
<feature type="domain" description="Peripheral subunit-binding (PSBD)" evidence="12">
    <location>
        <begin position="240"/>
        <end position="277"/>
    </location>
</feature>
<feature type="region of interest" description="Disordered" evidence="10">
    <location>
        <begin position="206"/>
        <end position="228"/>
    </location>
</feature>
<dbReference type="InterPro" id="IPR000089">
    <property type="entry name" value="Biotin_lipoyl"/>
</dbReference>
<dbReference type="InterPro" id="IPR003016">
    <property type="entry name" value="2-oxoA_DH_lipoyl-BS"/>
</dbReference>
<evidence type="ECO:0000256" key="3">
    <source>
        <dbReference type="ARBA" id="ARBA00011484"/>
    </source>
</evidence>
<organism evidence="13 14">
    <name type="scientific">Neptunomonas concharum</name>
    <dbReference type="NCBI Taxonomy" id="1031538"/>
    <lineage>
        <taxon>Bacteria</taxon>
        <taxon>Pseudomonadati</taxon>
        <taxon>Pseudomonadota</taxon>
        <taxon>Gammaproteobacteria</taxon>
        <taxon>Oceanospirillales</taxon>
        <taxon>Oceanospirillaceae</taxon>
        <taxon>Neptunomonas</taxon>
    </lineage>
</organism>
<dbReference type="CDD" id="cd06849">
    <property type="entry name" value="lipoyl_domain"/>
    <property type="match status" value="2"/>
</dbReference>
<dbReference type="PROSITE" id="PS50968">
    <property type="entry name" value="BIOTINYL_LIPOYL"/>
    <property type="match status" value="2"/>
</dbReference>
<dbReference type="SUPFAM" id="SSF52777">
    <property type="entry name" value="CoA-dependent acyltransferases"/>
    <property type="match status" value="1"/>
</dbReference>
<reference evidence="13 14" key="1">
    <citation type="journal article" date="2019" name="Biochem. Eng. J.">
        <title>Metabolic engineering of the marine bacteria Neptunomonas concharum for the production of acetoin and meso-2,3-butanediol from acetate.</title>
        <authorList>
            <person name="Li W."/>
            <person name="Pu N."/>
            <person name="Liu C.-X."/>
            <person name="Yuan Q.-P."/>
            <person name="Li Z.-J."/>
        </authorList>
    </citation>
    <scope>NUCLEOTIDE SEQUENCE [LARGE SCALE GENOMIC DNA]</scope>
    <source>
        <strain evidence="13 14">JCM17730</strain>
    </source>
</reference>
<evidence type="ECO:0000256" key="7">
    <source>
        <dbReference type="ARBA" id="ARBA00025211"/>
    </source>
</evidence>
<dbReference type="InterPro" id="IPR011053">
    <property type="entry name" value="Single_hybrid_motif"/>
</dbReference>
<dbReference type="Pfam" id="PF00198">
    <property type="entry name" value="2-oxoacid_dh"/>
    <property type="match status" value="1"/>
</dbReference>
<evidence type="ECO:0000256" key="10">
    <source>
        <dbReference type="SAM" id="MobiDB-lite"/>
    </source>
</evidence>
<evidence type="ECO:0000256" key="2">
    <source>
        <dbReference type="ARBA" id="ARBA00007317"/>
    </source>
</evidence>
<dbReference type="InterPro" id="IPR023213">
    <property type="entry name" value="CAT-like_dom_sf"/>
</dbReference>
<dbReference type="FunFam" id="3.30.559.10:FF:000004">
    <property type="entry name" value="Acetyltransferase component of pyruvate dehydrogenase complex"/>
    <property type="match status" value="1"/>
</dbReference>
<sequence>MATQIIKMPDTDGSGDVVEFCIQIGDAISEGDSILVLESDKASMEVPSDISGSLVEWMVSMGDTVETGTPLAVIEVAESVSAVAAEAPTISSESVSKPLAESAIAAPESVVIADESVVIEMPDAGGNGDLIEFYKQVGDSFSEGEALLLVESDKAAMEVPAPFDGTVESLLAAIGDSVGEGTPLIQALRTGTVAVAQAAPASVTAAPEKAPAMPEATKPTSAAPSVVRDTSSVVNNGPAYAGPATRKLARELGVDLSQVTGTGKRSRIVKDDVKQFVKSRMTNPVQTMAVGSGIPAIPAQDFSRFGEIDTVDLSGIAKATSAHMTRCWLNIPHVTLFDEVDVTDLEAFRKLINPDQHGLDKKPSILPFIVMFAARALRKYPQFNSSLHPNGEQIIYKDYVNIGVAVDTPAGLVVPVIKDADKKSISELTKDIQILATKARDRKLKPEDMQGGCFTVSSLGASGGTGFTPIINGPEVAILGVAKSAIKPVWDGAAFQPRQQLPLCLSFDHRVINGADAGRFMAMLNQCLSHMGNALL</sequence>
<dbReference type="OrthoDB" id="9805770at2"/>
<dbReference type="Pfam" id="PF02817">
    <property type="entry name" value="E3_binding"/>
    <property type="match status" value="1"/>
</dbReference>
<dbReference type="GO" id="GO:0004742">
    <property type="term" value="F:dihydrolipoyllysine-residue acetyltransferase activity"/>
    <property type="evidence" value="ECO:0007669"/>
    <property type="project" value="UniProtKB-EC"/>
</dbReference>
<dbReference type="SUPFAM" id="SSF47005">
    <property type="entry name" value="Peripheral subunit-binding domain of 2-oxo acid dehydrogenase complex"/>
    <property type="match status" value="1"/>
</dbReference>
<evidence type="ECO:0000256" key="1">
    <source>
        <dbReference type="ARBA" id="ARBA00001938"/>
    </source>
</evidence>
<dbReference type="EMBL" id="CP043869">
    <property type="protein sequence ID" value="QEQ97387.1"/>
    <property type="molecule type" value="Genomic_DNA"/>
</dbReference>
<dbReference type="GO" id="GO:0031405">
    <property type="term" value="F:lipoic acid binding"/>
    <property type="evidence" value="ECO:0007669"/>
    <property type="project" value="TreeGrafter"/>
</dbReference>
<evidence type="ECO:0000256" key="8">
    <source>
        <dbReference type="ARBA" id="ARBA00048370"/>
    </source>
</evidence>
<keyword evidence="6 9" id="KW-0012">Acyltransferase</keyword>
<feature type="domain" description="Lipoyl-binding" evidence="11">
    <location>
        <begin position="3"/>
        <end position="75"/>
    </location>
</feature>
<evidence type="ECO:0000259" key="11">
    <source>
        <dbReference type="PROSITE" id="PS50968"/>
    </source>
</evidence>
<keyword evidence="4 9" id="KW-0808">Transferase</keyword>
<evidence type="ECO:0000256" key="6">
    <source>
        <dbReference type="ARBA" id="ARBA00023315"/>
    </source>
</evidence>
<dbReference type="PROSITE" id="PS51826">
    <property type="entry name" value="PSBD"/>
    <property type="match status" value="1"/>
</dbReference>
<dbReference type="Gene3D" id="3.30.559.10">
    <property type="entry name" value="Chloramphenicol acetyltransferase-like domain"/>
    <property type="match status" value="1"/>
</dbReference>
<dbReference type="RefSeq" id="WP_138986971.1">
    <property type="nucleotide sequence ID" value="NZ_CP043869.1"/>
</dbReference>
<dbReference type="AlphaFoldDB" id="A0A5P1RCQ1"/>
<name>A0A5P1RCQ1_9GAMM</name>
<comment type="cofactor">
    <cofactor evidence="1 9">
        <name>(R)-lipoate</name>
        <dbReference type="ChEBI" id="CHEBI:83088"/>
    </cofactor>
</comment>
<dbReference type="PANTHER" id="PTHR43178">
    <property type="entry name" value="DIHYDROLIPOAMIDE ACETYLTRANSFERASE COMPONENT OF PYRUVATE DEHYDROGENASE COMPLEX"/>
    <property type="match status" value="1"/>
</dbReference>
<dbReference type="Proteomes" id="UP000324760">
    <property type="component" value="Chromosome"/>
</dbReference>
<evidence type="ECO:0000313" key="13">
    <source>
        <dbReference type="EMBL" id="QEQ97387.1"/>
    </source>
</evidence>
<dbReference type="EC" id="2.3.1.-" evidence="9"/>
<evidence type="ECO:0000256" key="5">
    <source>
        <dbReference type="ARBA" id="ARBA00022823"/>
    </source>
</evidence>
<comment type="function">
    <text evidence="7">The pyruvate dehydrogenase complex catalyzes the overall conversion of pyruvate to acetyl-CoA and CO(2). It contains multiple copies of three enzymatic components: pyruvate dehydrogenase (E1), dihydrolipoamide acetyltransferase (E2) and lipoamide dehydrogenase (E3).</text>
</comment>
<dbReference type="SUPFAM" id="SSF51230">
    <property type="entry name" value="Single hybrid motif"/>
    <property type="match status" value="2"/>
</dbReference>
<gene>
    <name evidence="13" type="ORF">F0U83_12055</name>
</gene>
<evidence type="ECO:0000256" key="4">
    <source>
        <dbReference type="ARBA" id="ARBA00022679"/>
    </source>
</evidence>
<evidence type="ECO:0000259" key="12">
    <source>
        <dbReference type="PROSITE" id="PS51826"/>
    </source>
</evidence>
<dbReference type="PROSITE" id="PS00189">
    <property type="entry name" value="LIPOYL"/>
    <property type="match status" value="2"/>
</dbReference>
<dbReference type="GO" id="GO:0005737">
    <property type="term" value="C:cytoplasm"/>
    <property type="evidence" value="ECO:0007669"/>
    <property type="project" value="TreeGrafter"/>
</dbReference>
<feature type="domain" description="Lipoyl-binding" evidence="11">
    <location>
        <begin position="116"/>
        <end position="188"/>
    </location>
</feature>
<evidence type="ECO:0000313" key="14">
    <source>
        <dbReference type="Proteomes" id="UP000324760"/>
    </source>
</evidence>
<comment type="subunit">
    <text evidence="3">Forms a 24-polypeptide structural core with octahedral symmetry.</text>
</comment>
<accession>A0A5P1RCQ1</accession>